<evidence type="ECO:0008006" key="4">
    <source>
        <dbReference type="Google" id="ProtNLM"/>
    </source>
</evidence>
<dbReference type="AlphaFoldDB" id="A0A2P5E4V5"/>
<keyword evidence="1" id="KW-0472">Membrane</keyword>
<keyword evidence="3" id="KW-1185">Reference proteome</keyword>
<dbReference type="Proteomes" id="UP000237105">
    <property type="component" value="Unassembled WGS sequence"/>
</dbReference>
<keyword evidence="1" id="KW-0812">Transmembrane</keyword>
<evidence type="ECO:0000313" key="3">
    <source>
        <dbReference type="Proteomes" id="UP000237105"/>
    </source>
</evidence>
<reference evidence="3" key="1">
    <citation type="submission" date="2016-06" db="EMBL/GenBank/DDBJ databases">
        <title>Parallel loss of symbiosis genes in relatives of nitrogen-fixing non-legume Parasponia.</title>
        <authorList>
            <person name="Van Velzen R."/>
            <person name="Holmer R."/>
            <person name="Bu F."/>
            <person name="Rutten L."/>
            <person name="Van Zeijl A."/>
            <person name="Liu W."/>
            <person name="Santuari L."/>
            <person name="Cao Q."/>
            <person name="Sharma T."/>
            <person name="Shen D."/>
            <person name="Roswanjaya Y."/>
            <person name="Wardhani T."/>
            <person name="Kalhor M.S."/>
            <person name="Jansen J."/>
            <person name="Van den Hoogen J."/>
            <person name="Gungor B."/>
            <person name="Hartog M."/>
            <person name="Hontelez J."/>
            <person name="Verver J."/>
            <person name="Yang W.-C."/>
            <person name="Schijlen E."/>
            <person name="Repin R."/>
            <person name="Schilthuizen M."/>
            <person name="Schranz E."/>
            <person name="Heidstra R."/>
            <person name="Miyata K."/>
            <person name="Fedorova E."/>
            <person name="Kohlen W."/>
            <person name="Bisseling T."/>
            <person name="Smit S."/>
            <person name="Geurts R."/>
        </authorList>
    </citation>
    <scope>NUCLEOTIDE SEQUENCE [LARGE SCALE GENOMIC DNA]</scope>
    <source>
        <strain evidence="3">cv. WU1-14</strain>
    </source>
</reference>
<accession>A0A2P5E4V5</accession>
<gene>
    <name evidence="2" type="ORF">PanWU01x14_001430</name>
</gene>
<proteinExistence type="predicted"/>
<protein>
    <recommendedName>
        <fullName evidence="4">RNase H type-1 domain-containing protein</fullName>
    </recommendedName>
</protein>
<comment type="caution">
    <text evidence="2">The sequence shown here is derived from an EMBL/GenBank/DDBJ whole genome shotgun (WGS) entry which is preliminary data.</text>
</comment>
<keyword evidence="1" id="KW-1133">Transmembrane helix</keyword>
<organism evidence="2 3">
    <name type="scientific">Parasponia andersonii</name>
    <name type="common">Sponia andersonii</name>
    <dbReference type="NCBI Taxonomy" id="3476"/>
    <lineage>
        <taxon>Eukaryota</taxon>
        <taxon>Viridiplantae</taxon>
        <taxon>Streptophyta</taxon>
        <taxon>Embryophyta</taxon>
        <taxon>Tracheophyta</taxon>
        <taxon>Spermatophyta</taxon>
        <taxon>Magnoliopsida</taxon>
        <taxon>eudicotyledons</taxon>
        <taxon>Gunneridae</taxon>
        <taxon>Pentapetalae</taxon>
        <taxon>rosids</taxon>
        <taxon>fabids</taxon>
        <taxon>Rosales</taxon>
        <taxon>Cannabaceae</taxon>
        <taxon>Parasponia</taxon>
    </lineage>
</organism>
<name>A0A2P5E4V5_PARAD</name>
<evidence type="ECO:0000313" key="2">
    <source>
        <dbReference type="EMBL" id="PON80587.1"/>
    </source>
</evidence>
<evidence type="ECO:0000256" key="1">
    <source>
        <dbReference type="SAM" id="Phobius"/>
    </source>
</evidence>
<sequence>MGCAVLFTADSYPTRMGILQAELMAIKEGLSLVSSHNLSFESIETDSLQASLAINSRLTLGAEGILVSDIIAMLTLVGGAFCCHIYLEISKGRPILLLK</sequence>
<feature type="transmembrane region" description="Helical" evidence="1">
    <location>
        <begin position="65"/>
        <end position="87"/>
    </location>
</feature>
<dbReference type="EMBL" id="JXTB01000001">
    <property type="protein sequence ID" value="PON80587.1"/>
    <property type="molecule type" value="Genomic_DNA"/>
</dbReference>
<dbReference type="OrthoDB" id="10500003at2759"/>